<sequence length="69" mass="7830">IKTIKGNNAQLQVEKNHPKSHGLPVRLFISYVKMLKDNLFNPVIISAPFLPNSMLFLLFNAPLSFDLVH</sequence>
<accession>A0AA38GG23</accession>
<evidence type="ECO:0000313" key="2">
    <source>
        <dbReference type="EMBL" id="KAH9320834.1"/>
    </source>
</evidence>
<evidence type="ECO:0000256" key="1">
    <source>
        <dbReference type="SAM" id="Phobius"/>
    </source>
</evidence>
<feature type="transmembrane region" description="Helical" evidence="1">
    <location>
        <begin position="39"/>
        <end position="59"/>
    </location>
</feature>
<keyword evidence="3" id="KW-1185">Reference proteome</keyword>
<gene>
    <name evidence="2" type="ORF">KI387_015473</name>
</gene>
<comment type="caution">
    <text evidence="2">The sequence shown here is derived from an EMBL/GenBank/DDBJ whole genome shotgun (WGS) entry which is preliminary data.</text>
</comment>
<keyword evidence="1" id="KW-1133">Transmembrane helix</keyword>
<keyword evidence="1" id="KW-0812">Transmembrane</keyword>
<organism evidence="2 3">
    <name type="scientific">Taxus chinensis</name>
    <name type="common">Chinese yew</name>
    <name type="synonym">Taxus wallichiana var. chinensis</name>
    <dbReference type="NCBI Taxonomy" id="29808"/>
    <lineage>
        <taxon>Eukaryota</taxon>
        <taxon>Viridiplantae</taxon>
        <taxon>Streptophyta</taxon>
        <taxon>Embryophyta</taxon>
        <taxon>Tracheophyta</taxon>
        <taxon>Spermatophyta</taxon>
        <taxon>Pinopsida</taxon>
        <taxon>Pinidae</taxon>
        <taxon>Conifers II</taxon>
        <taxon>Cupressales</taxon>
        <taxon>Taxaceae</taxon>
        <taxon>Taxus</taxon>
    </lineage>
</organism>
<protein>
    <submittedName>
        <fullName evidence="2">Uncharacterized protein</fullName>
    </submittedName>
</protein>
<evidence type="ECO:0000313" key="3">
    <source>
        <dbReference type="Proteomes" id="UP000824469"/>
    </source>
</evidence>
<dbReference type="AlphaFoldDB" id="A0AA38GG23"/>
<feature type="non-terminal residue" evidence="2">
    <location>
        <position position="69"/>
    </location>
</feature>
<reference evidence="2 3" key="1">
    <citation type="journal article" date="2021" name="Nat. Plants">
        <title>The Taxus genome provides insights into paclitaxel biosynthesis.</title>
        <authorList>
            <person name="Xiong X."/>
            <person name="Gou J."/>
            <person name="Liao Q."/>
            <person name="Li Y."/>
            <person name="Zhou Q."/>
            <person name="Bi G."/>
            <person name="Li C."/>
            <person name="Du R."/>
            <person name="Wang X."/>
            <person name="Sun T."/>
            <person name="Guo L."/>
            <person name="Liang H."/>
            <person name="Lu P."/>
            <person name="Wu Y."/>
            <person name="Zhang Z."/>
            <person name="Ro D.K."/>
            <person name="Shang Y."/>
            <person name="Huang S."/>
            <person name="Yan J."/>
        </authorList>
    </citation>
    <scope>NUCLEOTIDE SEQUENCE [LARGE SCALE GENOMIC DNA]</scope>
    <source>
        <strain evidence="2">Ta-2019</strain>
    </source>
</reference>
<feature type="non-terminal residue" evidence="2">
    <location>
        <position position="1"/>
    </location>
</feature>
<dbReference type="EMBL" id="JAHRHJ020000003">
    <property type="protein sequence ID" value="KAH9320834.1"/>
    <property type="molecule type" value="Genomic_DNA"/>
</dbReference>
<name>A0AA38GG23_TAXCH</name>
<proteinExistence type="predicted"/>
<keyword evidence="1" id="KW-0472">Membrane</keyword>
<dbReference type="Proteomes" id="UP000824469">
    <property type="component" value="Unassembled WGS sequence"/>
</dbReference>